<dbReference type="GO" id="GO:0007266">
    <property type="term" value="P:Rho protein signal transduction"/>
    <property type="evidence" value="ECO:0007669"/>
    <property type="project" value="InterPro"/>
</dbReference>
<dbReference type="AlphaFoldDB" id="A0A834R2I7"/>
<feature type="compositionally biased region" description="Basic and acidic residues" evidence="4">
    <location>
        <begin position="381"/>
        <end position="393"/>
    </location>
</feature>
<dbReference type="SUPFAM" id="SSF47220">
    <property type="entry name" value="alpha-catenin/vinculin-like"/>
    <property type="match status" value="4"/>
</dbReference>
<dbReference type="InterPro" id="IPR036723">
    <property type="entry name" value="Alpha-catenin/vinculin-like_sf"/>
</dbReference>
<keyword evidence="7" id="KW-1185">Reference proteome</keyword>
<evidence type="ECO:0000256" key="4">
    <source>
        <dbReference type="SAM" id="MobiDB-lite"/>
    </source>
</evidence>
<evidence type="ECO:0000256" key="3">
    <source>
        <dbReference type="ARBA" id="ARBA00022490"/>
    </source>
</evidence>
<keyword evidence="3" id="KW-0963">Cytoplasm</keyword>
<dbReference type="Pfam" id="PF01044">
    <property type="entry name" value="Vinculin"/>
    <property type="match status" value="2"/>
</dbReference>
<dbReference type="InterPro" id="IPR030045">
    <property type="entry name" value="CTNNAL1"/>
</dbReference>
<accession>A0A834R2I7</accession>
<dbReference type="PANTHER" id="PTHR46342:SF1">
    <property type="entry name" value="ALPHA-CATULIN"/>
    <property type="match status" value="1"/>
</dbReference>
<feature type="compositionally biased region" description="Low complexity" evidence="4">
    <location>
        <begin position="334"/>
        <end position="345"/>
    </location>
</feature>
<evidence type="ECO:0000313" key="6">
    <source>
        <dbReference type="EnsemblMetazoa" id="KAF7488733.1"/>
    </source>
</evidence>
<dbReference type="OMA" id="LAGGMCD"/>
<evidence type="ECO:0000313" key="5">
    <source>
        <dbReference type="EMBL" id="KAF7488733.1"/>
    </source>
</evidence>
<proteinExistence type="inferred from homology"/>
<dbReference type="GO" id="GO:0071944">
    <property type="term" value="C:cell periphery"/>
    <property type="evidence" value="ECO:0007669"/>
    <property type="project" value="UniProtKB-ARBA"/>
</dbReference>
<name>A0A834R2I7_SARSC</name>
<dbReference type="EMBL" id="WVUK01000065">
    <property type="protein sequence ID" value="KAF7488733.1"/>
    <property type="molecule type" value="Genomic_DNA"/>
</dbReference>
<feature type="region of interest" description="Disordered" evidence="4">
    <location>
        <begin position="322"/>
        <end position="348"/>
    </location>
</feature>
<feature type="region of interest" description="Disordered" evidence="4">
    <location>
        <begin position="373"/>
        <end position="393"/>
    </location>
</feature>
<reference evidence="6" key="3">
    <citation type="submission" date="2022-06" db="UniProtKB">
        <authorList>
            <consortium name="EnsemblMetazoa"/>
        </authorList>
    </citation>
    <scope>IDENTIFICATION</scope>
</reference>
<comment type="subcellular location">
    <subcellularLocation>
        <location evidence="1">Cytoplasm</location>
    </subcellularLocation>
</comment>
<gene>
    <name evidence="5" type="ORF">SSS_3731</name>
</gene>
<dbReference type="OrthoDB" id="9933814at2759"/>
<comment type="similarity">
    <text evidence="2">Belongs to the vinculin/alpha-catenin family.</text>
</comment>
<dbReference type="EnsemblMetazoa" id="SSS_3731s_mrna">
    <property type="protein sequence ID" value="KAF7488733.1"/>
    <property type="gene ID" value="SSS_3731"/>
</dbReference>
<evidence type="ECO:0000256" key="1">
    <source>
        <dbReference type="ARBA" id="ARBA00004496"/>
    </source>
</evidence>
<sequence length="1013" mass="114062">MIDDFVYEINSISIDQIISKMHQKISFFTKLCERPNLNDKQLRAIVRIGQSVNFAVERFASVGEAIANDNPEIRNEMYDACKDARTAGALIEQLCSLTAPSLRGKSIKNSQQSSLVEDVRSKGIVYDQSDSMVTPVVIPSLLPSTTEEAARTNADRSAMYRAARALLASVTRVLLVADTVVVKQIVASQDRVAMFLNRLENIANFTEFVKAFSHFGIEMVELTNLTNSRQKDMKNERRRAQMDAAKKTLERSTMMLLTTSKVCLRHPDCQNARENRDTVFAQMRRTMDLIHFVVKEGIHKYHPNQSLNSSTITKASTIVGEASQTTHPFHRPQSSSSTNTTTSSSFHLSPFDPHNEALLFGYDYEQIIVKQKQQQQQSKQKRQETTRTRKFEIPKYQRRGQLHRVQSSIPDNSFVLAVESTLRWLHEQLNTCPTIVNFLRRINELSDLIELGQSNSHIKEQILYAFDALQERTQDFTDSAYTNHEHRENILLLCEQLRAEIEAMFNIVASSNDRSCFTTTQTTTIEELDTFILQISSLTYELRCKLQDIALDQADELFRNQSSIDLPLLLKESAIICDHERIDDLIEQFREHSDHVQEVCRLLFHIAPTTTLQVTAGHTETSIEIHGEQLLTALRTLLFFPKSKIVKENFQVFAEVWSTLIGDILQLLRDINEYCRESNHQQQQRSSPSQFQIATVPIASSLSSSMLQPTMISQPLSSSPSATALLSMGIQTNRTIPPSPPLALAPVPYVYPYDTYVDKRKDPILLMGDTAADSYLSTATMPFNQTPTISQSINEIPPVPPPPLPPPPLPGGAGRTGNVQINPEVEVYEIEKSTAPPVDLDDNDIVRKAKAMSSMAMSMFQFTRGEGELKTTQDLFTQAEFFAEEANKLYKIVRHFTYQIPTGSPKKELLDSIDKVPTYVQQLQFAVKNVTVGKTATFTKVDNVIQETKNLMSVITNVVSASLNCATKHNLDMQGALRTRARTLSPSYRTETEMFFEGGAMSKTGVASSDPDI</sequence>
<evidence type="ECO:0000313" key="7">
    <source>
        <dbReference type="Proteomes" id="UP000070412"/>
    </source>
</evidence>
<dbReference type="GO" id="GO:0007155">
    <property type="term" value="P:cell adhesion"/>
    <property type="evidence" value="ECO:0007669"/>
    <property type="project" value="InterPro"/>
</dbReference>
<organism evidence="5">
    <name type="scientific">Sarcoptes scabiei</name>
    <name type="common">Itch mite</name>
    <name type="synonym">Acarus scabiei</name>
    <dbReference type="NCBI Taxonomy" id="52283"/>
    <lineage>
        <taxon>Eukaryota</taxon>
        <taxon>Metazoa</taxon>
        <taxon>Ecdysozoa</taxon>
        <taxon>Arthropoda</taxon>
        <taxon>Chelicerata</taxon>
        <taxon>Arachnida</taxon>
        <taxon>Acari</taxon>
        <taxon>Acariformes</taxon>
        <taxon>Sarcoptiformes</taxon>
        <taxon>Astigmata</taxon>
        <taxon>Psoroptidia</taxon>
        <taxon>Sarcoptoidea</taxon>
        <taxon>Sarcoptidae</taxon>
        <taxon>Sarcoptinae</taxon>
        <taxon>Sarcoptes</taxon>
    </lineage>
</organism>
<dbReference type="Gene3D" id="1.20.120.230">
    <property type="entry name" value="Alpha-catenin/vinculin-like"/>
    <property type="match status" value="3"/>
</dbReference>
<dbReference type="Proteomes" id="UP000070412">
    <property type="component" value="Unassembled WGS sequence"/>
</dbReference>
<evidence type="ECO:0000256" key="2">
    <source>
        <dbReference type="ARBA" id="ARBA00008376"/>
    </source>
</evidence>
<dbReference type="InterPro" id="IPR006077">
    <property type="entry name" value="Vinculin/catenin"/>
</dbReference>
<reference evidence="7" key="1">
    <citation type="journal article" date="2020" name="PLoS Negl. Trop. Dis.">
        <title>High-quality nuclear genome for Sarcoptes scabiei-A critical resource for a neglected parasite.</title>
        <authorList>
            <person name="Korhonen P.K."/>
            <person name="Gasser R.B."/>
            <person name="Ma G."/>
            <person name="Wang T."/>
            <person name="Stroehlein A.J."/>
            <person name="Young N.D."/>
            <person name="Ang C.S."/>
            <person name="Fernando D.D."/>
            <person name="Lu H.C."/>
            <person name="Taylor S."/>
            <person name="Reynolds S.L."/>
            <person name="Mofiz E."/>
            <person name="Najaraj S.H."/>
            <person name="Gowda H."/>
            <person name="Madugundu A."/>
            <person name="Renuse S."/>
            <person name="Holt D."/>
            <person name="Pandey A."/>
            <person name="Papenfuss A.T."/>
            <person name="Fischer K."/>
        </authorList>
    </citation>
    <scope>NUCLEOTIDE SEQUENCE [LARGE SCALE GENOMIC DNA]</scope>
</reference>
<protein>
    <submittedName>
        <fullName evidence="5">Alpha-catulin</fullName>
    </submittedName>
</protein>
<dbReference type="PANTHER" id="PTHR46342">
    <property type="entry name" value="ALPHA-CATULIN"/>
    <property type="match status" value="1"/>
</dbReference>
<dbReference type="GO" id="GO:0005737">
    <property type="term" value="C:cytoplasm"/>
    <property type="evidence" value="ECO:0007669"/>
    <property type="project" value="UniProtKB-SubCell"/>
</dbReference>
<reference evidence="5" key="2">
    <citation type="submission" date="2020-01" db="EMBL/GenBank/DDBJ databases">
        <authorList>
            <person name="Korhonen P.K.K."/>
            <person name="Guangxu M.G."/>
            <person name="Wang T.W."/>
            <person name="Stroehlein A.J.S."/>
            <person name="Young N.D."/>
            <person name="Ang C.-S.A."/>
            <person name="Fernando D.W.F."/>
            <person name="Lu H.L."/>
            <person name="Taylor S.T."/>
            <person name="Ehtesham M.E.M."/>
            <person name="Najaraj S.H.N."/>
            <person name="Harsha G.H.G."/>
            <person name="Madugundu A.M."/>
            <person name="Renuse S.R."/>
            <person name="Holt D.H."/>
            <person name="Pandey A.P."/>
            <person name="Papenfuss A.P."/>
            <person name="Gasser R.B.G."/>
            <person name="Fischer K.F."/>
        </authorList>
    </citation>
    <scope>NUCLEOTIDE SEQUENCE</scope>
    <source>
        <strain evidence="5">SSS_KF_BRIS2020</strain>
    </source>
</reference>
<dbReference type="GO" id="GO:0051015">
    <property type="term" value="F:actin filament binding"/>
    <property type="evidence" value="ECO:0007669"/>
    <property type="project" value="InterPro"/>
</dbReference>